<dbReference type="AlphaFoldDB" id="A0A1E1WWI4"/>
<dbReference type="InterPro" id="IPR026780">
    <property type="entry name" value="PNRC1/2"/>
</dbReference>
<name>A0A1E1WWI4_9ACAR</name>
<keyword evidence="2" id="KW-0675">Receptor</keyword>
<sequence>PRRRERPAAGGAPAVSGTQADQQKKAPRKKTPKAASPPATKNSGRVPHSKSASSSPPLGRLAGSGNYAGPKFSEPPSPGALPQPPVQWMSCGALQAAPSEVCLEIANQLKLLLKVNA</sequence>
<organism evidence="2">
    <name type="scientific">Amblyomma aureolatum</name>
    <dbReference type="NCBI Taxonomy" id="187763"/>
    <lineage>
        <taxon>Eukaryota</taxon>
        <taxon>Metazoa</taxon>
        <taxon>Ecdysozoa</taxon>
        <taxon>Arthropoda</taxon>
        <taxon>Chelicerata</taxon>
        <taxon>Arachnida</taxon>
        <taxon>Acari</taxon>
        <taxon>Parasitiformes</taxon>
        <taxon>Ixodida</taxon>
        <taxon>Ixodoidea</taxon>
        <taxon>Ixodidae</taxon>
        <taxon>Amblyomminae</taxon>
        <taxon>Amblyomma</taxon>
    </lineage>
</organism>
<feature type="region of interest" description="Disordered" evidence="1">
    <location>
        <begin position="1"/>
        <end position="85"/>
    </location>
</feature>
<evidence type="ECO:0000256" key="1">
    <source>
        <dbReference type="SAM" id="MobiDB-lite"/>
    </source>
</evidence>
<reference evidence="2" key="1">
    <citation type="journal article" date="2017" name="Front. Cell. Infect. Microbiol.">
        <title>The Distinct Transcriptional Response of the Midgut of Amblyomma sculptum and Amblyomma aureolatum Ticks to Rickettsia rickettsii Correlates to Their Differences in Susceptibility to Infection.</title>
        <authorList>
            <person name="Martins L.A."/>
            <person name="Galletti M.F.B.M."/>
            <person name="Ribeiro J.M."/>
            <person name="Fujita A."/>
            <person name="Costa F.B."/>
            <person name="Labruna M.B."/>
            <person name="Daffre S."/>
            <person name="Fogaca A.C."/>
        </authorList>
    </citation>
    <scope>NUCLEOTIDE SEQUENCE</scope>
</reference>
<evidence type="ECO:0000313" key="2">
    <source>
        <dbReference type="EMBL" id="JAT91347.1"/>
    </source>
</evidence>
<feature type="compositionally biased region" description="Pro residues" evidence="1">
    <location>
        <begin position="73"/>
        <end position="85"/>
    </location>
</feature>
<dbReference type="EMBL" id="GFAC01007841">
    <property type="protein sequence ID" value="JAT91347.1"/>
    <property type="molecule type" value="mRNA"/>
</dbReference>
<accession>A0A1E1WWI4</accession>
<protein>
    <submittedName>
        <fullName evidence="2">Putative proline-rich nuclear receptor coactivator</fullName>
    </submittedName>
</protein>
<proteinExistence type="evidence at transcript level"/>
<dbReference type="PANTHER" id="PTHR15405">
    <property type="entry name" value="PROLINE-RICH NUCLEAR RECEPTOR COACTIVATOR"/>
    <property type="match status" value="1"/>
</dbReference>
<feature type="non-terminal residue" evidence="2">
    <location>
        <position position="1"/>
    </location>
</feature>